<dbReference type="InterPro" id="IPR013320">
    <property type="entry name" value="ConA-like_dom_sf"/>
</dbReference>
<sequence>MLRPKLGRIWGDSNSVARRDPGDEKYLKGWLSEIPTYQVLNYLQWKTDSTLQALTERGVFEWGGDATYRNGAAVWDESNGVIYIAKLDGPSKTLKPSSNLAQWTPSALQITRADYDAISAAIASHIADVTSNPHGLTPGRLGTYTTAQIDALVAQYKKMVSDHAARKDNPHGVTATDIGAVPVTGGAYTGNVEMKTGQVLLSADGVRKIKADDTGVYMANSAGQVGVDASGEGFVKTGNAPATKIITKATFADNKAAVEAAYAVQQPVFYLPLASDLNVYIGGGTVQADQNGGALDWNPSLLNGVIFGNNTQYDNRVVYTYKPLEGLKEATICVDVFLEGTGGTTTAPELYASFGAAAGCGVIQVNKNNTVRFWSETGTTGTIPLPTSVWLRLVGVRTTTSLSLYLNGVLVSTVAANNANITGSDYNFLRADVQAQANQRLIKAKNFKLWIGALTAKQISTL</sequence>
<dbReference type="SUPFAM" id="SSF49899">
    <property type="entry name" value="Concanavalin A-like lectins/glucanases"/>
    <property type="match status" value="1"/>
</dbReference>
<dbReference type="Gene3D" id="2.60.120.200">
    <property type="match status" value="1"/>
</dbReference>
<dbReference type="Proteomes" id="UP000827644">
    <property type="component" value="Segment"/>
</dbReference>
<dbReference type="Pfam" id="PF13385">
    <property type="entry name" value="Laminin_G_3"/>
    <property type="match status" value="1"/>
</dbReference>
<accession>A0AAE8Y388</accession>
<organism evidence="1 2">
    <name type="scientific">Erwinia phage Fifi44</name>
    <dbReference type="NCBI Taxonomy" id="2876597"/>
    <lineage>
        <taxon>Viruses</taxon>
        <taxon>Duplodnaviria</taxon>
        <taxon>Heunggongvirae</taxon>
        <taxon>Uroviricota</taxon>
        <taxon>Caudoviricetes</taxon>
        <taxon>Chaseviridae</taxon>
        <taxon>Cleopatravirinae</taxon>
        <taxon>Fifivirus</taxon>
        <taxon>Fifivirus fifi44</taxon>
    </lineage>
</organism>
<evidence type="ECO:0000313" key="2">
    <source>
        <dbReference type="Proteomes" id="UP000827644"/>
    </source>
</evidence>
<proteinExistence type="predicted"/>
<name>A0AAE8Y388_9CAUD</name>
<evidence type="ECO:0000313" key="1">
    <source>
        <dbReference type="EMBL" id="UCR74942.1"/>
    </source>
</evidence>
<keyword evidence="2" id="KW-1185">Reference proteome</keyword>
<reference evidence="1 2" key="1">
    <citation type="submission" date="2021-09" db="EMBL/GenBank/DDBJ databases">
        <title>Complete genome sequence of Fifi44.</title>
        <authorList>
            <person name="Kim S.G."/>
            <person name="Park J."/>
            <person name="Roh E."/>
        </authorList>
    </citation>
    <scope>NUCLEOTIDE SEQUENCE [LARGE SCALE GENOMIC DNA]</scope>
</reference>
<gene>
    <name evidence="1" type="ORF">Fifi44_00073</name>
</gene>
<dbReference type="EMBL" id="OK073976">
    <property type="protein sequence ID" value="UCR74942.1"/>
    <property type="molecule type" value="Genomic_DNA"/>
</dbReference>
<protein>
    <recommendedName>
        <fullName evidence="3">Tail fiber protein</fullName>
    </recommendedName>
</protein>
<evidence type="ECO:0008006" key="3">
    <source>
        <dbReference type="Google" id="ProtNLM"/>
    </source>
</evidence>